<dbReference type="EMBL" id="LVVM01002809">
    <property type="protein sequence ID" value="OJA15887.1"/>
    <property type="molecule type" value="Genomic_DNA"/>
</dbReference>
<comment type="caution">
    <text evidence="3">The sequence shown here is derived from an EMBL/GenBank/DDBJ whole genome shotgun (WGS) entry which is preliminary data.</text>
</comment>
<dbReference type="AlphaFoldDB" id="A0A1J8Q5E3"/>
<feature type="compositionally biased region" description="Basic and acidic residues" evidence="2">
    <location>
        <begin position="14"/>
        <end position="29"/>
    </location>
</feature>
<reference evidence="3 4" key="1">
    <citation type="submission" date="2016-03" db="EMBL/GenBank/DDBJ databases">
        <title>Comparative genomics of the ectomycorrhizal sister species Rhizopogon vinicolor and Rhizopogon vesiculosus (Basidiomycota: Boletales) reveals a divergence of the mating type B locus.</title>
        <authorList>
            <person name="Mujic A.B."/>
            <person name="Kuo A."/>
            <person name="Tritt A."/>
            <person name="Lipzen A."/>
            <person name="Chen C."/>
            <person name="Johnson J."/>
            <person name="Sharma A."/>
            <person name="Barry K."/>
            <person name="Grigoriev I.V."/>
            <person name="Spatafora J.W."/>
        </authorList>
    </citation>
    <scope>NUCLEOTIDE SEQUENCE [LARGE SCALE GENOMIC DNA]</scope>
    <source>
        <strain evidence="3 4">AM-OR11-056</strain>
    </source>
</reference>
<feature type="coiled-coil region" evidence="1">
    <location>
        <begin position="233"/>
        <end position="260"/>
    </location>
</feature>
<evidence type="ECO:0000256" key="1">
    <source>
        <dbReference type="SAM" id="Coils"/>
    </source>
</evidence>
<dbReference type="Proteomes" id="UP000183567">
    <property type="component" value="Unassembled WGS sequence"/>
</dbReference>
<dbReference type="OrthoDB" id="3268221at2759"/>
<proteinExistence type="predicted"/>
<evidence type="ECO:0000313" key="4">
    <source>
        <dbReference type="Proteomes" id="UP000183567"/>
    </source>
</evidence>
<keyword evidence="4" id="KW-1185">Reference proteome</keyword>
<dbReference type="STRING" id="180088.A0A1J8Q5E3"/>
<keyword evidence="1" id="KW-0175">Coiled coil</keyword>
<gene>
    <name evidence="3" type="ORF">AZE42_09697</name>
</gene>
<evidence type="ECO:0000256" key="2">
    <source>
        <dbReference type="SAM" id="MobiDB-lite"/>
    </source>
</evidence>
<sequence length="300" mass="34250">MVDTNNAKSKREFKKLSKSMDNKLDKGKGRTIESLEAPDFKCNASTALICQRAVERERSCEASHNDGQSKEREWHIKAMQRDSVVRGVPFLTFPKPPTRTHTLNPTCAHAPVHLHRSLPAPCEDLDPSLMVPFDEVDYEQRITSPATTLTILNRPTSHLLVRLIAHDDEAREINALLVVTSERFETESNRANTSECRALEYFSRLCQATGGQDRAEQESARLREELKLGQDIINRVSAQKSEVEAEAARVRTKARKLLEEKLVMIAYEEGRHRGYKERLSYGRRLGFDEARSRSIRYNES</sequence>
<evidence type="ECO:0000313" key="3">
    <source>
        <dbReference type="EMBL" id="OJA15887.1"/>
    </source>
</evidence>
<name>A0A1J8Q5E3_9AGAM</name>
<organism evidence="3 4">
    <name type="scientific">Rhizopogon vesiculosus</name>
    <dbReference type="NCBI Taxonomy" id="180088"/>
    <lineage>
        <taxon>Eukaryota</taxon>
        <taxon>Fungi</taxon>
        <taxon>Dikarya</taxon>
        <taxon>Basidiomycota</taxon>
        <taxon>Agaricomycotina</taxon>
        <taxon>Agaricomycetes</taxon>
        <taxon>Agaricomycetidae</taxon>
        <taxon>Boletales</taxon>
        <taxon>Suillineae</taxon>
        <taxon>Rhizopogonaceae</taxon>
        <taxon>Rhizopogon</taxon>
    </lineage>
</organism>
<accession>A0A1J8Q5E3</accession>
<feature type="region of interest" description="Disordered" evidence="2">
    <location>
        <begin position="1"/>
        <end position="29"/>
    </location>
</feature>
<protein>
    <submittedName>
        <fullName evidence="3">Uncharacterized protein</fullName>
    </submittedName>
</protein>